<comment type="caution">
    <text evidence="1">The sequence shown here is derived from an EMBL/GenBank/DDBJ whole genome shotgun (WGS) entry which is preliminary data.</text>
</comment>
<dbReference type="EMBL" id="LAZR01000296">
    <property type="protein sequence ID" value="KKN76387.1"/>
    <property type="molecule type" value="Genomic_DNA"/>
</dbReference>
<organism evidence="1">
    <name type="scientific">marine sediment metagenome</name>
    <dbReference type="NCBI Taxonomy" id="412755"/>
    <lineage>
        <taxon>unclassified sequences</taxon>
        <taxon>metagenomes</taxon>
        <taxon>ecological metagenomes</taxon>
    </lineage>
</organism>
<protein>
    <submittedName>
        <fullName evidence="1">Uncharacterized protein</fullName>
    </submittedName>
</protein>
<evidence type="ECO:0000313" key="1">
    <source>
        <dbReference type="EMBL" id="KKN76387.1"/>
    </source>
</evidence>
<reference evidence="1" key="1">
    <citation type="journal article" date="2015" name="Nature">
        <title>Complex archaea that bridge the gap between prokaryotes and eukaryotes.</title>
        <authorList>
            <person name="Spang A."/>
            <person name="Saw J.H."/>
            <person name="Jorgensen S.L."/>
            <person name="Zaremba-Niedzwiedzka K."/>
            <person name="Martijn J."/>
            <person name="Lind A.E."/>
            <person name="van Eijk R."/>
            <person name="Schleper C."/>
            <person name="Guy L."/>
            <person name="Ettema T.J."/>
        </authorList>
    </citation>
    <scope>NUCLEOTIDE SEQUENCE</scope>
</reference>
<accession>A0A0F9TN82</accession>
<dbReference type="AlphaFoldDB" id="A0A0F9TN82"/>
<name>A0A0F9TN82_9ZZZZ</name>
<gene>
    <name evidence="1" type="ORF">LCGC14_0370730</name>
</gene>
<proteinExistence type="predicted"/>
<sequence length="185" mass="21471">MSLVLKDNPVLVDIQVNNLQKHLFTDLTTKASWTDYQSYPRVYVNVNGLDIIPEHYLESNEYEDVFFDDSFNVSSFFLVNPTREYDANSFTSEISIVFQGKLDQLYPGVLHRADEEMHNDIFLAINRSDAMFELESFVTGRDNVYTGLTLSAELSERISQDDMSDFHFVRFNLSVEYDENDVCIE</sequence>